<dbReference type="EMBL" id="QZWH01000006">
    <property type="protein sequence ID" value="RJT26926.1"/>
    <property type="molecule type" value="Genomic_DNA"/>
</dbReference>
<evidence type="ECO:0008006" key="3">
    <source>
        <dbReference type="Google" id="ProtNLM"/>
    </source>
</evidence>
<dbReference type="Proteomes" id="UP000276295">
    <property type="component" value="Unassembled WGS sequence"/>
</dbReference>
<evidence type="ECO:0000313" key="2">
    <source>
        <dbReference type="Proteomes" id="UP000276295"/>
    </source>
</evidence>
<comment type="caution">
    <text evidence="1">The sequence shown here is derived from an EMBL/GenBank/DDBJ whole genome shotgun (WGS) entry which is preliminary data.</text>
</comment>
<dbReference type="RefSeq" id="WP_120063496.1">
    <property type="nucleotide sequence ID" value="NZ_QZWH01000006.1"/>
</dbReference>
<dbReference type="OrthoDB" id="9810174at2"/>
<evidence type="ECO:0000313" key="1">
    <source>
        <dbReference type="EMBL" id="RJT26926.1"/>
    </source>
</evidence>
<dbReference type="AlphaFoldDB" id="A0A3A5JV53"/>
<proteinExistence type="predicted"/>
<name>A0A3A5JV53_9ENTR</name>
<protein>
    <recommendedName>
        <fullName evidence="3">Phage tail protein</fullName>
    </recommendedName>
</protein>
<accession>A0A3A5JV53</accession>
<organism evidence="1 2">
    <name type="scientific">Buttiauxella izardii</name>
    <dbReference type="NCBI Taxonomy" id="82991"/>
    <lineage>
        <taxon>Bacteria</taxon>
        <taxon>Pseudomonadati</taxon>
        <taxon>Pseudomonadota</taxon>
        <taxon>Gammaproteobacteria</taxon>
        <taxon>Enterobacterales</taxon>
        <taxon>Enterobacteriaceae</taxon>
        <taxon>Buttiauxella</taxon>
    </lineage>
</organism>
<dbReference type="Gene3D" id="2.60.120.260">
    <property type="entry name" value="Galactose-binding domain-like"/>
    <property type="match status" value="1"/>
</dbReference>
<gene>
    <name evidence="1" type="ORF">D6029_03830</name>
</gene>
<dbReference type="SUPFAM" id="SSF49899">
    <property type="entry name" value="Concanavalin A-like lectins/glucanases"/>
    <property type="match status" value="1"/>
</dbReference>
<sequence length="469" mass="50236">MSQFTNADSAVNRLNAAVEAFEKVMNSPEGEMVDVPGSLPQPSLAERVKRSLDALTESPAISASKALQSELNAKASELSAKAEADRAAVANPDNWNAPYPDVWIPFNDSLKMEAGFGAQDTITVGAETIKLPSRSATFTRASTATYIDKSGVLQTAAINEPRFEKEGLLIEGQSTNLMAQSNPQVTAGAWTRSANHTYVNEGTEFLHITGTTGLAGTYNASLGTLQPGYYTCSCWVKVISGSFRFGFEKAPNGVVDIPAANAPDFVRVSQTINLAAAAQGTIILYTSPQPTGGSEFIVGRVQIEALPFATSYIPTNGAAVTRTPDNVRLDPQLNLINTGNEMTISSEISDANSMFGSWPRIIETSSLSQNKGFYFTRGTSGPLCWGSSSLPVNPTDRYKTYTVKFVEGVGATYYLNSKTALIADHIKGSGGSGSILSGPGTISRQFYGHIRNFRIWHRALNDAQIKSLR</sequence>
<dbReference type="InterPro" id="IPR013320">
    <property type="entry name" value="ConA-like_dom_sf"/>
</dbReference>
<keyword evidence="2" id="KW-1185">Reference proteome</keyword>
<dbReference type="Gene3D" id="2.60.120.200">
    <property type="match status" value="1"/>
</dbReference>
<reference evidence="1 2" key="1">
    <citation type="submission" date="2018-09" db="EMBL/GenBank/DDBJ databases">
        <title>Draft genome sequence of Buttiauxella izardii CCUG 35510T.</title>
        <authorList>
            <person name="Salva-Serra F."/>
            <person name="Marathe N."/>
            <person name="Moore E."/>
            <person name="Stadler-Svensson L."/>
            <person name="Engstrom-Jakobsson H."/>
        </authorList>
    </citation>
    <scope>NUCLEOTIDE SEQUENCE [LARGE SCALE GENOMIC DNA]</scope>
    <source>
        <strain evidence="1 2">CCUG 35510</strain>
    </source>
</reference>